<evidence type="ECO:0000256" key="5">
    <source>
        <dbReference type="ARBA" id="ARBA00022747"/>
    </source>
</evidence>
<dbReference type="PATRIC" id="fig|1403949.3.peg.427"/>
<evidence type="ECO:0000313" key="7">
    <source>
        <dbReference type="EMBL" id="ETI99267.1"/>
    </source>
</evidence>
<dbReference type="GO" id="GO:0003677">
    <property type="term" value="F:DNA binding"/>
    <property type="evidence" value="ECO:0007669"/>
    <property type="project" value="InterPro"/>
</dbReference>
<keyword evidence="4" id="KW-0949">S-adenosyl-L-methionine</keyword>
<dbReference type="PROSITE" id="PS00092">
    <property type="entry name" value="N6_MTASE"/>
    <property type="match status" value="1"/>
</dbReference>
<evidence type="ECO:0000256" key="3">
    <source>
        <dbReference type="ARBA" id="ARBA00022679"/>
    </source>
</evidence>
<proteinExistence type="inferred from homology"/>
<dbReference type="Proteomes" id="UP000018855">
    <property type="component" value="Unassembled WGS sequence"/>
</dbReference>
<gene>
    <name evidence="7" type="ORF">Q619_VDC00507G0005</name>
</gene>
<evidence type="ECO:0000256" key="1">
    <source>
        <dbReference type="ARBA" id="ARBA00006594"/>
    </source>
</evidence>
<dbReference type="InterPro" id="IPR029063">
    <property type="entry name" value="SAM-dependent_MTases_sf"/>
</dbReference>
<reference evidence="7 8" key="1">
    <citation type="submission" date="2013-12" db="EMBL/GenBank/DDBJ databases">
        <title>A Varibaculum cambriense genome reconstructed from a premature infant gut community with otherwise low bacterial novelty that shifts toward anaerobic metabolism during the third week of life.</title>
        <authorList>
            <person name="Brown C.T."/>
            <person name="Sharon I."/>
            <person name="Thomas B.C."/>
            <person name="Castelle C.J."/>
            <person name="Morowitz M.J."/>
            <person name="Banfield J.F."/>
        </authorList>
    </citation>
    <scope>NUCLEOTIDE SEQUENCE [LARGE SCALE GENOMIC DNA]</scope>
    <source>
        <strain evidence="8">DORA_11</strain>
    </source>
</reference>
<dbReference type="InterPro" id="IPR002052">
    <property type="entry name" value="DNA_methylase_N6_adenine_CS"/>
</dbReference>
<evidence type="ECO:0000256" key="4">
    <source>
        <dbReference type="ARBA" id="ARBA00022691"/>
    </source>
</evidence>
<dbReference type="InterPro" id="IPR002295">
    <property type="entry name" value="N4/N6-MTase_EcoPI_Mod-like"/>
</dbReference>
<dbReference type="PRINTS" id="PR00506">
    <property type="entry name" value="D21N6MTFRASE"/>
</dbReference>
<dbReference type="EMBL" id="AZMJ01000507">
    <property type="protein sequence ID" value="ETI99267.1"/>
    <property type="molecule type" value="Genomic_DNA"/>
</dbReference>
<comment type="caution">
    <text evidence="7">The sequence shown here is derived from an EMBL/GenBank/DDBJ whole genome shotgun (WGS) entry which is preliminary data.</text>
</comment>
<sequence>MSEQMTFEFAQRDTIKGFPELRWTGKRPYRSTQYFPAQLREKHGVEKDGWINKIFWGDNLQVMSHMLKDYRGKIDLIYIDPPFDSKADYKKKIEVKGIGKTETDSSSFEEKQYGDIWTNDEYLQFMYERIILIRELLSDSGNVFIHCDWHKSSYLRIICDEIFGNNNFVNEIIWKRKGGSSNPSKQLDVATDTILWYRKTEKAIFNTQFSKDSAETQQYILERFKNIDKNGRQFMKSPIVSPNYRENLIYEYKGYISPANGWSISKEVMQEWDDAGKLYFPENGNRIYRKIYLDEYPGQPISNIWTDIYVINPMALERLDYPTQKPEALIERIIKLASNEKSIIFDCFMGSGTTQNVAMKLGRKFIGADINLGAIQTTTKRLIVTADILSSDDDKYTGFEVYNVNNYDFFRNPVQARKLLLDALEIQPFPQTEIWDGELDGRMVKIMPVNRIATKADLEGLKANLPYKTYNKRRDENPYQPVEKITLVCMGHEPDLKASLEAELVDYKLDIQILDILRDKTELQLKREAEAEIVRENGKLIIRSFYPLNLMQKLSLQKEYVEDWRQLVETIMIDWNYDGVVMQPTVIDIPDKKELVVGIYDIPEDAGNIKVKITDLLSESLEQEI</sequence>
<dbReference type="GO" id="GO:0008170">
    <property type="term" value="F:N-methyltransferase activity"/>
    <property type="evidence" value="ECO:0007669"/>
    <property type="project" value="InterPro"/>
</dbReference>
<feature type="domain" description="DNA methylase N-4/N-6" evidence="6">
    <location>
        <begin position="74"/>
        <end position="378"/>
    </location>
</feature>
<dbReference type="Gene3D" id="3.40.50.150">
    <property type="entry name" value="Vaccinia Virus protein VP39"/>
    <property type="match status" value="1"/>
</dbReference>
<dbReference type="AlphaFoldDB" id="W1UZX3"/>
<keyword evidence="5" id="KW-0680">Restriction system</keyword>
<keyword evidence="3" id="KW-0808">Transferase</keyword>
<evidence type="ECO:0000256" key="2">
    <source>
        <dbReference type="ARBA" id="ARBA00022603"/>
    </source>
</evidence>
<evidence type="ECO:0000313" key="8">
    <source>
        <dbReference type="Proteomes" id="UP000018855"/>
    </source>
</evidence>
<dbReference type="SUPFAM" id="SSF53335">
    <property type="entry name" value="S-adenosyl-L-methionine-dependent methyltransferases"/>
    <property type="match status" value="1"/>
</dbReference>
<dbReference type="GO" id="GO:0032259">
    <property type="term" value="P:methylation"/>
    <property type="evidence" value="ECO:0007669"/>
    <property type="project" value="UniProtKB-KW"/>
</dbReference>
<name>W1UZX3_9FIRM</name>
<dbReference type="GO" id="GO:0009307">
    <property type="term" value="P:DNA restriction-modification system"/>
    <property type="evidence" value="ECO:0007669"/>
    <property type="project" value="UniProtKB-KW"/>
</dbReference>
<comment type="similarity">
    <text evidence="1">Belongs to the N(4)/N(6)-methyltransferase family.</text>
</comment>
<protein>
    <submittedName>
        <fullName evidence="7">Adenine specific DNA methylase</fullName>
    </submittedName>
</protein>
<evidence type="ECO:0000259" key="6">
    <source>
        <dbReference type="Pfam" id="PF01555"/>
    </source>
</evidence>
<organism evidence="7 8">
    <name type="scientific">Veillonella dispar DORA_11</name>
    <dbReference type="NCBI Taxonomy" id="1403949"/>
    <lineage>
        <taxon>Bacteria</taxon>
        <taxon>Bacillati</taxon>
        <taxon>Bacillota</taxon>
        <taxon>Negativicutes</taxon>
        <taxon>Veillonellales</taxon>
        <taxon>Veillonellaceae</taxon>
        <taxon>Veillonella</taxon>
    </lineage>
</organism>
<dbReference type="Pfam" id="PF01555">
    <property type="entry name" value="N6_N4_Mtase"/>
    <property type="match status" value="1"/>
</dbReference>
<keyword evidence="2 7" id="KW-0489">Methyltransferase</keyword>
<dbReference type="InterPro" id="IPR002941">
    <property type="entry name" value="DNA_methylase_N4/N6"/>
</dbReference>
<accession>W1UZX3</accession>